<evidence type="ECO:0000256" key="2">
    <source>
        <dbReference type="SAM" id="SignalP"/>
    </source>
</evidence>
<dbReference type="Proteomes" id="UP001634394">
    <property type="component" value="Unassembled WGS sequence"/>
</dbReference>
<dbReference type="EMBL" id="JBJQND010000011">
    <property type="protein sequence ID" value="KAL3862751.1"/>
    <property type="molecule type" value="Genomic_DNA"/>
</dbReference>
<reference evidence="3 4" key="1">
    <citation type="submission" date="2024-11" db="EMBL/GenBank/DDBJ databases">
        <title>Chromosome-level genome assembly of the freshwater bivalve Anodonta woodiana.</title>
        <authorList>
            <person name="Chen X."/>
        </authorList>
    </citation>
    <scope>NUCLEOTIDE SEQUENCE [LARGE SCALE GENOMIC DNA]</scope>
    <source>
        <strain evidence="3">MN2024</strain>
        <tissue evidence="3">Gills</tissue>
    </source>
</reference>
<dbReference type="InterPro" id="IPR018247">
    <property type="entry name" value="EF_Hand_1_Ca_BS"/>
</dbReference>
<feature type="chain" id="PRO_5044749327" evidence="2">
    <location>
        <begin position="24"/>
        <end position="153"/>
    </location>
</feature>
<name>A0ABD3VNP2_SINWO</name>
<evidence type="ECO:0000256" key="1">
    <source>
        <dbReference type="ARBA" id="ARBA00022837"/>
    </source>
</evidence>
<dbReference type="Gene3D" id="1.10.238.10">
    <property type="entry name" value="EF-hand"/>
    <property type="match status" value="1"/>
</dbReference>
<keyword evidence="1" id="KW-0106">Calcium</keyword>
<keyword evidence="4" id="KW-1185">Reference proteome</keyword>
<sequence length="153" mass="17142">MEKTSGLLAVLFLCILFAQKGTAYGELSKLGNDIFLKVSQVFRLTDRSKKDGYVSLDEFLGVVLDKDFNGDNSISREEWLTIDATIGSFDKETNNREFETFDTDKNDAVTLPDVIATFSTFDAAIKRDGKISPFEFFIAYNQLVTAIPNKKIS</sequence>
<dbReference type="SUPFAM" id="SSF47473">
    <property type="entry name" value="EF-hand"/>
    <property type="match status" value="1"/>
</dbReference>
<protein>
    <submittedName>
        <fullName evidence="3">Uncharacterized protein</fullName>
    </submittedName>
</protein>
<organism evidence="3 4">
    <name type="scientific">Sinanodonta woodiana</name>
    <name type="common">Chinese pond mussel</name>
    <name type="synonym">Anodonta woodiana</name>
    <dbReference type="NCBI Taxonomy" id="1069815"/>
    <lineage>
        <taxon>Eukaryota</taxon>
        <taxon>Metazoa</taxon>
        <taxon>Spiralia</taxon>
        <taxon>Lophotrochozoa</taxon>
        <taxon>Mollusca</taxon>
        <taxon>Bivalvia</taxon>
        <taxon>Autobranchia</taxon>
        <taxon>Heteroconchia</taxon>
        <taxon>Palaeoheterodonta</taxon>
        <taxon>Unionida</taxon>
        <taxon>Unionoidea</taxon>
        <taxon>Unionidae</taxon>
        <taxon>Unioninae</taxon>
        <taxon>Sinanodonta</taxon>
    </lineage>
</organism>
<keyword evidence="2" id="KW-0732">Signal</keyword>
<evidence type="ECO:0000313" key="3">
    <source>
        <dbReference type="EMBL" id="KAL3862751.1"/>
    </source>
</evidence>
<accession>A0ABD3VNP2</accession>
<feature type="signal peptide" evidence="2">
    <location>
        <begin position="1"/>
        <end position="23"/>
    </location>
</feature>
<dbReference type="InterPro" id="IPR011992">
    <property type="entry name" value="EF-hand-dom_pair"/>
</dbReference>
<dbReference type="AlphaFoldDB" id="A0ABD3VNP2"/>
<dbReference type="PROSITE" id="PS00018">
    <property type="entry name" value="EF_HAND_1"/>
    <property type="match status" value="2"/>
</dbReference>
<gene>
    <name evidence="3" type="ORF">ACJMK2_008701</name>
</gene>
<comment type="caution">
    <text evidence="3">The sequence shown here is derived from an EMBL/GenBank/DDBJ whole genome shotgun (WGS) entry which is preliminary data.</text>
</comment>
<proteinExistence type="predicted"/>
<evidence type="ECO:0000313" key="4">
    <source>
        <dbReference type="Proteomes" id="UP001634394"/>
    </source>
</evidence>